<keyword evidence="3" id="KW-1185">Reference proteome</keyword>
<dbReference type="AlphaFoldDB" id="A0A178IGI8"/>
<organism evidence="2 3">
    <name type="scientific">Termitidicoccus mucosus</name>
    <dbReference type="NCBI Taxonomy" id="1184151"/>
    <lineage>
        <taxon>Bacteria</taxon>
        <taxon>Pseudomonadati</taxon>
        <taxon>Verrucomicrobiota</taxon>
        <taxon>Opitutia</taxon>
        <taxon>Opitutales</taxon>
        <taxon>Opitutaceae</taxon>
        <taxon>Termitidicoccus</taxon>
    </lineage>
</organism>
<evidence type="ECO:0000313" key="3">
    <source>
        <dbReference type="Proteomes" id="UP000078486"/>
    </source>
</evidence>
<evidence type="ECO:0000313" key="2">
    <source>
        <dbReference type="EMBL" id="OAM88267.1"/>
    </source>
</evidence>
<protein>
    <submittedName>
        <fullName evidence="2">Uncharacterized protein</fullName>
    </submittedName>
</protein>
<dbReference type="Proteomes" id="UP000078486">
    <property type="component" value="Unassembled WGS sequence"/>
</dbReference>
<reference evidence="2 3" key="1">
    <citation type="submission" date="2016-01" db="EMBL/GenBank/DDBJ databases">
        <title>High potential of lignocellulose degradation of a new Verrucomicrobia species.</title>
        <authorList>
            <person name="Wang Y."/>
            <person name="Shi Y."/>
            <person name="Qiu Z."/>
            <person name="Liu S."/>
            <person name="Yang H."/>
        </authorList>
    </citation>
    <scope>NUCLEOTIDE SEQUENCE [LARGE SCALE GENOMIC DNA]</scope>
    <source>
        <strain evidence="2 3">TSB47</strain>
    </source>
</reference>
<comment type="caution">
    <text evidence="2">The sequence shown here is derived from an EMBL/GenBank/DDBJ whole genome shotgun (WGS) entry which is preliminary data.</text>
</comment>
<proteinExistence type="predicted"/>
<accession>A0A178IGI8</accession>
<dbReference type="RefSeq" id="WP_068771699.1">
    <property type="nucleotide sequence ID" value="NZ_CP109796.1"/>
</dbReference>
<sequence length="145" mass="15302">MSRLREEIERRRAARNAQADAGGSADATAPARAGETGAVAAPPASAPSCLRITKTNGQCWLLPWACFHGASHDPDVSSADGNAGRCERLRLVFLRHEVILHGRGLAGLVDAIEAARLRKLDEVAEKFRAATGDGPVVVKIEVKAG</sequence>
<name>A0A178IGI8_9BACT</name>
<dbReference type="EMBL" id="LRRQ01000139">
    <property type="protein sequence ID" value="OAM88267.1"/>
    <property type="molecule type" value="Genomic_DNA"/>
</dbReference>
<feature type="compositionally biased region" description="Basic and acidic residues" evidence="1">
    <location>
        <begin position="1"/>
        <end position="11"/>
    </location>
</feature>
<feature type="region of interest" description="Disordered" evidence="1">
    <location>
        <begin position="1"/>
        <end position="45"/>
    </location>
</feature>
<evidence type="ECO:0000256" key="1">
    <source>
        <dbReference type="SAM" id="MobiDB-lite"/>
    </source>
</evidence>
<gene>
    <name evidence="2" type="ORF">AW736_17930</name>
</gene>